<name>A0A0K9NWH7_ZOSMR</name>
<feature type="compositionally biased region" description="Low complexity" evidence="1">
    <location>
        <begin position="11"/>
        <end position="35"/>
    </location>
</feature>
<protein>
    <submittedName>
        <fullName evidence="2">Uncharacterized protein</fullName>
    </submittedName>
</protein>
<dbReference type="EMBL" id="LFYR01001623">
    <property type="protein sequence ID" value="KMZ60345.1"/>
    <property type="molecule type" value="Genomic_DNA"/>
</dbReference>
<feature type="region of interest" description="Disordered" evidence="1">
    <location>
        <begin position="107"/>
        <end position="142"/>
    </location>
</feature>
<proteinExistence type="predicted"/>
<accession>A0A0K9NWH7</accession>
<dbReference type="PANTHER" id="PTHR33828">
    <property type="entry name" value="OS05G0596200 PROTEIN"/>
    <property type="match status" value="1"/>
</dbReference>
<organism evidence="2 3">
    <name type="scientific">Zostera marina</name>
    <name type="common">Eelgrass</name>
    <dbReference type="NCBI Taxonomy" id="29655"/>
    <lineage>
        <taxon>Eukaryota</taxon>
        <taxon>Viridiplantae</taxon>
        <taxon>Streptophyta</taxon>
        <taxon>Embryophyta</taxon>
        <taxon>Tracheophyta</taxon>
        <taxon>Spermatophyta</taxon>
        <taxon>Magnoliopsida</taxon>
        <taxon>Liliopsida</taxon>
        <taxon>Zosteraceae</taxon>
        <taxon>Zostera</taxon>
    </lineage>
</organism>
<comment type="caution">
    <text evidence="2">The sequence shown here is derived from an EMBL/GenBank/DDBJ whole genome shotgun (WGS) entry which is preliminary data.</text>
</comment>
<dbReference type="Proteomes" id="UP000036987">
    <property type="component" value="Unassembled WGS sequence"/>
</dbReference>
<evidence type="ECO:0000256" key="1">
    <source>
        <dbReference type="SAM" id="MobiDB-lite"/>
    </source>
</evidence>
<reference evidence="3" key="1">
    <citation type="journal article" date="2016" name="Nature">
        <title>The genome of the seagrass Zostera marina reveals angiosperm adaptation to the sea.</title>
        <authorList>
            <person name="Olsen J.L."/>
            <person name="Rouze P."/>
            <person name="Verhelst B."/>
            <person name="Lin Y.-C."/>
            <person name="Bayer T."/>
            <person name="Collen J."/>
            <person name="Dattolo E."/>
            <person name="De Paoli E."/>
            <person name="Dittami S."/>
            <person name="Maumus F."/>
            <person name="Michel G."/>
            <person name="Kersting A."/>
            <person name="Lauritano C."/>
            <person name="Lohaus R."/>
            <person name="Toepel M."/>
            <person name="Tonon T."/>
            <person name="Vanneste K."/>
            <person name="Amirebrahimi M."/>
            <person name="Brakel J."/>
            <person name="Bostroem C."/>
            <person name="Chovatia M."/>
            <person name="Grimwood J."/>
            <person name="Jenkins J.W."/>
            <person name="Jueterbock A."/>
            <person name="Mraz A."/>
            <person name="Stam W.T."/>
            <person name="Tice H."/>
            <person name="Bornberg-Bauer E."/>
            <person name="Green P.J."/>
            <person name="Pearson G.A."/>
            <person name="Procaccini G."/>
            <person name="Duarte C.M."/>
            <person name="Schmutz J."/>
            <person name="Reusch T.B.H."/>
            <person name="Van de Peer Y."/>
        </authorList>
    </citation>
    <scope>NUCLEOTIDE SEQUENCE [LARGE SCALE GENOMIC DNA]</scope>
    <source>
        <strain evidence="3">cv. Finnish</strain>
    </source>
</reference>
<gene>
    <name evidence="2" type="ORF">ZOSMA_5G02120</name>
</gene>
<evidence type="ECO:0000313" key="3">
    <source>
        <dbReference type="Proteomes" id="UP000036987"/>
    </source>
</evidence>
<feature type="region of interest" description="Disordered" evidence="1">
    <location>
        <begin position="1"/>
        <end position="54"/>
    </location>
</feature>
<evidence type="ECO:0000313" key="2">
    <source>
        <dbReference type="EMBL" id="KMZ60345.1"/>
    </source>
</evidence>
<dbReference type="AlphaFoldDB" id="A0A0K9NWH7"/>
<keyword evidence="3" id="KW-1185">Reference proteome</keyword>
<dbReference type="PANTHER" id="PTHR33828:SF1">
    <property type="entry name" value="OS05G0596200 PROTEIN"/>
    <property type="match status" value="1"/>
</dbReference>
<sequence>MVSDSKTKKIASGSSTGFASSSGSKSTTSVSRSATMKGKSTLSAPTKTAVVKRKIQKKSYSLPGQKFDVPEEREPLRIFYETLSKQIPTSEMADFWLMEHGLLSPERAKKAYDRKQRKQRQIRAGIPIKSQKDPKSQRKHWL</sequence>
<dbReference type="STRING" id="29655.A0A0K9NWH7"/>
<dbReference type="OrthoDB" id="361835at2759"/>